<keyword evidence="1" id="KW-0808">Transferase</keyword>
<reference evidence="1 2" key="1">
    <citation type="submission" date="2018-10" db="EMBL/GenBank/DDBJ databases">
        <title>Genome assembly for a Yunnan-Guizhou Plateau 3E fish, Anabarilius grahami (Regan), and its evolutionary and genetic applications.</title>
        <authorList>
            <person name="Jiang W."/>
        </authorList>
    </citation>
    <scope>NUCLEOTIDE SEQUENCE [LARGE SCALE GENOMIC DNA]</scope>
    <source>
        <strain evidence="1">AG-KIZ</strain>
        <tissue evidence="1">Muscle</tissue>
    </source>
</reference>
<dbReference type="GO" id="GO:0030144">
    <property type="term" value="F:alpha-1,6-mannosylglycoprotein 6-beta-N-acetylglucosaminyltransferase activity"/>
    <property type="evidence" value="ECO:0007669"/>
    <property type="project" value="TreeGrafter"/>
</dbReference>
<accession>A0A3N0Y4W8</accession>
<dbReference type="PANTHER" id="PTHR15075:SF5">
    <property type="entry name" value="ALPHA-1,6-MANNOSYLGLYCOPROTEIN 6-BETA-N-ACETYLGLUCOSAMINYLTRANSFERASE A"/>
    <property type="match status" value="1"/>
</dbReference>
<gene>
    <name evidence="1" type="ORF">DPX16_9904</name>
</gene>
<sequence>MPLSMALYSWDHSSDYLLNGAQEKCELPSLDGFPHCEGKLKWMKDMWRSDPCYGNYGVDGSTCSFFIYLSEICGAFPSIIKLIHCVQRLRCSCSSVEKMADGVQLAEGGNYGNAGLSVSGRGRGMSNVTSH</sequence>
<dbReference type="GO" id="GO:0006487">
    <property type="term" value="P:protein N-linked glycosylation"/>
    <property type="evidence" value="ECO:0007669"/>
    <property type="project" value="TreeGrafter"/>
</dbReference>
<name>A0A3N0Y4W8_ANAGA</name>
<dbReference type="EMBL" id="RJVU01053127">
    <property type="protein sequence ID" value="ROL40910.1"/>
    <property type="molecule type" value="Genomic_DNA"/>
</dbReference>
<dbReference type="InterPro" id="IPR052105">
    <property type="entry name" value="MGAT5_Glycosyltransferase"/>
</dbReference>
<evidence type="ECO:0000313" key="1">
    <source>
        <dbReference type="EMBL" id="ROL40910.1"/>
    </source>
</evidence>
<dbReference type="Proteomes" id="UP000281406">
    <property type="component" value="Unassembled WGS sequence"/>
</dbReference>
<protein>
    <submittedName>
        <fullName evidence="1">Alpha-1,6-mannosylglycoprotein 6-beta-N-acetylglucosaminyltransferase A</fullName>
    </submittedName>
</protein>
<keyword evidence="1" id="KW-0328">Glycosyltransferase</keyword>
<dbReference type="AlphaFoldDB" id="A0A3N0Y4W8"/>
<keyword evidence="2" id="KW-1185">Reference proteome</keyword>
<dbReference type="PANTHER" id="PTHR15075">
    <property type="entry name" value="ALPHA-MANNOSIDE BETA-1,6-N-ACETYLGLUCOSAMINYLTRANSFERASE"/>
    <property type="match status" value="1"/>
</dbReference>
<dbReference type="GO" id="GO:0005794">
    <property type="term" value="C:Golgi apparatus"/>
    <property type="evidence" value="ECO:0007669"/>
    <property type="project" value="TreeGrafter"/>
</dbReference>
<proteinExistence type="predicted"/>
<comment type="caution">
    <text evidence="1">The sequence shown here is derived from an EMBL/GenBank/DDBJ whole genome shotgun (WGS) entry which is preliminary data.</text>
</comment>
<organism evidence="1 2">
    <name type="scientific">Anabarilius grahami</name>
    <name type="common">Kanglang fish</name>
    <name type="synonym">Barilius grahami</name>
    <dbReference type="NCBI Taxonomy" id="495550"/>
    <lineage>
        <taxon>Eukaryota</taxon>
        <taxon>Metazoa</taxon>
        <taxon>Chordata</taxon>
        <taxon>Craniata</taxon>
        <taxon>Vertebrata</taxon>
        <taxon>Euteleostomi</taxon>
        <taxon>Actinopterygii</taxon>
        <taxon>Neopterygii</taxon>
        <taxon>Teleostei</taxon>
        <taxon>Ostariophysi</taxon>
        <taxon>Cypriniformes</taxon>
        <taxon>Xenocyprididae</taxon>
        <taxon>Xenocypridinae</taxon>
        <taxon>Xenocypridinae incertae sedis</taxon>
        <taxon>Anabarilius</taxon>
    </lineage>
</organism>
<dbReference type="OrthoDB" id="2113294at2759"/>
<evidence type="ECO:0000313" key="2">
    <source>
        <dbReference type="Proteomes" id="UP000281406"/>
    </source>
</evidence>